<dbReference type="Proteomes" id="UP000198642">
    <property type="component" value="Unassembled WGS sequence"/>
</dbReference>
<evidence type="ECO:0000259" key="9">
    <source>
        <dbReference type="Pfam" id="PF06144"/>
    </source>
</evidence>
<feature type="domain" description="DNA polymerase III delta N-terminal" evidence="9">
    <location>
        <begin position="19"/>
        <end position="143"/>
    </location>
</feature>
<evidence type="ECO:0000259" key="10">
    <source>
        <dbReference type="Pfam" id="PF21694"/>
    </source>
</evidence>
<dbReference type="InterPro" id="IPR048466">
    <property type="entry name" value="DNA_pol3_delta-like_C"/>
</dbReference>
<keyword evidence="5" id="KW-0235">DNA replication</keyword>
<protein>
    <recommendedName>
        <fullName evidence="2">DNA polymerase III subunit delta</fullName>
        <ecNumber evidence="1">2.7.7.7</ecNumber>
    </recommendedName>
</protein>
<dbReference type="EC" id="2.7.7.7" evidence="1"/>
<dbReference type="InterPro" id="IPR010372">
    <property type="entry name" value="DNA_pol3_delta_N"/>
</dbReference>
<dbReference type="GO" id="GO:0003887">
    <property type="term" value="F:DNA-directed DNA polymerase activity"/>
    <property type="evidence" value="ECO:0007669"/>
    <property type="project" value="UniProtKB-KW"/>
</dbReference>
<dbReference type="InterPro" id="IPR005790">
    <property type="entry name" value="DNA_polIII_delta"/>
</dbReference>
<dbReference type="InterPro" id="IPR027417">
    <property type="entry name" value="P-loop_NTPase"/>
</dbReference>
<evidence type="ECO:0000256" key="6">
    <source>
        <dbReference type="ARBA" id="ARBA00022932"/>
    </source>
</evidence>
<evidence type="ECO:0000256" key="5">
    <source>
        <dbReference type="ARBA" id="ARBA00022705"/>
    </source>
</evidence>
<keyword evidence="12" id="KW-1185">Reference proteome</keyword>
<organism evidence="11 12">
    <name type="scientific">Lentibacillus halodurans</name>
    <dbReference type="NCBI Taxonomy" id="237679"/>
    <lineage>
        <taxon>Bacteria</taxon>
        <taxon>Bacillati</taxon>
        <taxon>Bacillota</taxon>
        <taxon>Bacilli</taxon>
        <taxon>Bacillales</taxon>
        <taxon>Bacillaceae</taxon>
        <taxon>Lentibacillus</taxon>
    </lineage>
</organism>
<keyword evidence="3" id="KW-0808">Transferase</keyword>
<dbReference type="PANTHER" id="PTHR34388">
    <property type="entry name" value="DNA POLYMERASE III SUBUNIT DELTA"/>
    <property type="match status" value="1"/>
</dbReference>
<dbReference type="STRING" id="237679.SAMN04488072_10196"/>
<reference evidence="11 12" key="1">
    <citation type="submission" date="2016-10" db="EMBL/GenBank/DDBJ databases">
        <authorList>
            <person name="de Groot N.N."/>
        </authorList>
    </citation>
    <scope>NUCLEOTIDE SEQUENCE [LARGE SCALE GENOMIC DNA]</scope>
    <source>
        <strain evidence="11 12">CGMCC 1.3702</strain>
    </source>
</reference>
<comment type="catalytic activity">
    <reaction evidence="8">
        <text>DNA(n) + a 2'-deoxyribonucleoside 5'-triphosphate = DNA(n+1) + diphosphate</text>
        <dbReference type="Rhea" id="RHEA:22508"/>
        <dbReference type="Rhea" id="RHEA-COMP:17339"/>
        <dbReference type="Rhea" id="RHEA-COMP:17340"/>
        <dbReference type="ChEBI" id="CHEBI:33019"/>
        <dbReference type="ChEBI" id="CHEBI:61560"/>
        <dbReference type="ChEBI" id="CHEBI:173112"/>
        <dbReference type="EC" id="2.7.7.7"/>
    </reaction>
</comment>
<keyword evidence="6" id="KW-0239">DNA-directed DNA polymerase</keyword>
<dbReference type="InterPro" id="IPR008921">
    <property type="entry name" value="DNA_pol3_clamp-load_cplx_C"/>
</dbReference>
<keyword evidence="4" id="KW-0548">Nucleotidyltransferase</keyword>
<evidence type="ECO:0000256" key="7">
    <source>
        <dbReference type="ARBA" id="ARBA00034754"/>
    </source>
</evidence>
<dbReference type="Pfam" id="PF21694">
    <property type="entry name" value="DNA_pol3_delta_C"/>
    <property type="match status" value="1"/>
</dbReference>
<evidence type="ECO:0000313" key="11">
    <source>
        <dbReference type="EMBL" id="SFA70009.1"/>
    </source>
</evidence>
<dbReference type="GO" id="GO:0006261">
    <property type="term" value="P:DNA-templated DNA replication"/>
    <property type="evidence" value="ECO:0007669"/>
    <property type="project" value="TreeGrafter"/>
</dbReference>
<comment type="similarity">
    <text evidence="7">Belongs to the DNA polymerase HolA subunit family.</text>
</comment>
<dbReference type="Pfam" id="PF06144">
    <property type="entry name" value="DNA_pol3_delta"/>
    <property type="match status" value="1"/>
</dbReference>
<dbReference type="OrthoDB" id="9775929at2"/>
<dbReference type="SUPFAM" id="SSF52540">
    <property type="entry name" value="P-loop containing nucleoside triphosphate hydrolases"/>
    <property type="match status" value="1"/>
</dbReference>
<evidence type="ECO:0000313" key="12">
    <source>
        <dbReference type="Proteomes" id="UP000198642"/>
    </source>
</evidence>
<feature type="domain" description="DNA polymerase III delta subunit-like C-terminal" evidence="10">
    <location>
        <begin position="219"/>
        <end position="335"/>
    </location>
</feature>
<sequence>MTYMDVLQQVKQKQIAPVYLLYGTESYFIQNITKHITKSVLAGETDENLSVYDLEETPIQEVITDAETYPFFGGTKLIIADNPSFLKTKPEKLPFEHNLEMLTDYLKQPVDYSVIVFTAYYDKLDERKKISKMLKQHSVSAECNPIKDYELKNWIANLAGSLKITIDDDVYEMLETELSTNLHQVRNELAKLAAYAGENGVVTKEIAENLVSHTETNSSLRLVDAVIDRNLHKAMSIYKDLEKMKEDPIGLTALLAFQFRTILRVKLLSQKGYSQFQMQKQIGAHPYVIKMASKREKKFTIARLQGIIDQLTQTDTAIKQGRMEKELAFELLLHELTRYYGK</sequence>
<evidence type="ECO:0000256" key="1">
    <source>
        <dbReference type="ARBA" id="ARBA00012417"/>
    </source>
</evidence>
<dbReference type="GO" id="GO:0009360">
    <property type="term" value="C:DNA polymerase III complex"/>
    <property type="evidence" value="ECO:0007669"/>
    <property type="project" value="InterPro"/>
</dbReference>
<dbReference type="AlphaFoldDB" id="A0A1I0V0Y7"/>
<dbReference type="Gene3D" id="1.20.272.10">
    <property type="match status" value="1"/>
</dbReference>
<dbReference type="NCBIfam" id="TIGR01128">
    <property type="entry name" value="holA"/>
    <property type="match status" value="1"/>
</dbReference>
<dbReference type="SUPFAM" id="SSF48019">
    <property type="entry name" value="post-AAA+ oligomerization domain-like"/>
    <property type="match status" value="1"/>
</dbReference>
<evidence type="ECO:0000256" key="8">
    <source>
        <dbReference type="ARBA" id="ARBA00049244"/>
    </source>
</evidence>
<dbReference type="EMBL" id="FOJW01000001">
    <property type="protein sequence ID" value="SFA70009.1"/>
    <property type="molecule type" value="Genomic_DNA"/>
</dbReference>
<dbReference type="GO" id="GO:0003677">
    <property type="term" value="F:DNA binding"/>
    <property type="evidence" value="ECO:0007669"/>
    <property type="project" value="InterPro"/>
</dbReference>
<dbReference type="Gene3D" id="1.10.8.60">
    <property type="match status" value="1"/>
</dbReference>
<proteinExistence type="inferred from homology"/>
<evidence type="ECO:0000256" key="4">
    <source>
        <dbReference type="ARBA" id="ARBA00022695"/>
    </source>
</evidence>
<dbReference type="RefSeq" id="WP_090232051.1">
    <property type="nucleotide sequence ID" value="NZ_FOJW01000001.1"/>
</dbReference>
<evidence type="ECO:0000256" key="3">
    <source>
        <dbReference type="ARBA" id="ARBA00022679"/>
    </source>
</evidence>
<gene>
    <name evidence="11" type="ORF">SAMN04488072_10196</name>
</gene>
<evidence type="ECO:0000256" key="2">
    <source>
        <dbReference type="ARBA" id="ARBA00017703"/>
    </source>
</evidence>
<dbReference type="PANTHER" id="PTHR34388:SF1">
    <property type="entry name" value="DNA POLYMERASE III SUBUNIT DELTA"/>
    <property type="match status" value="1"/>
</dbReference>
<dbReference type="Gene3D" id="3.40.50.300">
    <property type="entry name" value="P-loop containing nucleotide triphosphate hydrolases"/>
    <property type="match status" value="1"/>
</dbReference>
<name>A0A1I0V0Y7_9BACI</name>
<accession>A0A1I0V0Y7</accession>